<dbReference type="PROSITE" id="PS00108">
    <property type="entry name" value="PROTEIN_KINASE_ST"/>
    <property type="match status" value="1"/>
</dbReference>
<feature type="domain" description="WW" evidence="4">
    <location>
        <begin position="40"/>
        <end position="73"/>
    </location>
</feature>
<evidence type="ECO:0000256" key="1">
    <source>
        <dbReference type="PROSITE-ProRule" id="PRU00023"/>
    </source>
</evidence>
<dbReference type="Gene3D" id="1.10.510.10">
    <property type="entry name" value="Transferase(Phosphotransferase) domain 1"/>
    <property type="match status" value="1"/>
</dbReference>
<dbReference type="SUPFAM" id="SSF48403">
    <property type="entry name" value="Ankyrin repeat"/>
    <property type="match status" value="1"/>
</dbReference>
<dbReference type="InterPro" id="IPR000719">
    <property type="entry name" value="Prot_kinase_dom"/>
</dbReference>
<keyword evidence="6" id="KW-1185">Reference proteome</keyword>
<dbReference type="Pfam" id="PF00069">
    <property type="entry name" value="Pkinase"/>
    <property type="match status" value="1"/>
</dbReference>
<dbReference type="OrthoDB" id="4062651at2759"/>
<dbReference type="PANTHER" id="PTHR44167:SF24">
    <property type="entry name" value="SERINE_THREONINE-PROTEIN KINASE CHK2"/>
    <property type="match status" value="1"/>
</dbReference>
<dbReference type="PROSITE" id="PS50088">
    <property type="entry name" value="ANK_REPEAT"/>
    <property type="match status" value="1"/>
</dbReference>
<dbReference type="GO" id="GO:0004674">
    <property type="term" value="F:protein serine/threonine kinase activity"/>
    <property type="evidence" value="ECO:0007669"/>
    <property type="project" value="TreeGrafter"/>
</dbReference>
<dbReference type="InterPro" id="IPR008271">
    <property type="entry name" value="Ser/Thr_kinase_AS"/>
</dbReference>
<evidence type="ECO:0000313" key="5">
    <source>
        <dbReference type="EMBL" id="KAF2733374.1"/>
    </source>
</evidence>
<keyword evidence="1" id="KW-0040">ANK repeat</keyword>
<proteinExistence type="predicted"/>
<dbReference type="Proteomes" id="UP000799444">
    <property type="component" value="Unassembled WGS sequence"/>
</dbReference>
<dbReference type="InterPro" id="IPR002110">
    <property type="entry name" value="Ankyrin_rpt"/>
</dbReference>
<evidence type="ECO:0000259" key="3">
    <source>
        <dbReference type="PROSITE" id="PS50011"/>
    </source>
</evidence>
<dbReference type="GO" id="GO:0044773">
    <property type="term" value="P:mitotic DNA damage checkpoint signaling"/>
    <property type="evidence" value="ECO:0007669"/>
    <property type="project" value="TreeGrafter"/>
</dbReference>
<dbReference type="PROSITE" id="PS50020">
    <property type="entry name" value="WW_DOMAIN_2"/>
    <property type="match status" value="1"/>
</dbReference>
<feature type="repeat" description="ANK" evidence="1">
    <location>
        <begin position="1104"/>
        <end position="1136"/>
    </location>
</feature>
<dbReference type="SMART" id="SM00220">
    <property type="entry name" value="S_TKc"/>
    <property type="match status" value="1"/>
</dbReference>
<feature type="domain" description="Protein kinase" evidence="3">
    <location>
        <begin position="119"/>
        <end position="433"/>
    </location>
</feature>
<comment type="caution">
    <text evidence="5">The sequence shown here is derived from an EMBL/GenBank/DDBJ whole genome shotgun (WGS) entry which is preliminary data.</text>
</comment>
<dbReference type="PROSITE" id="PS50297">
    <property type="entry name" value="ANK_REP_REGION"/>
    <property type="match status" value="1"/>
</dbReference>
<dbReference type="InterPro" id="IPR011009">
    <property type="entry name" value="Kinase-like_dom_sf"/>
</dbReference>
<dbReference type="InterPro" id="IPR001202">
    <property type="entry name" value="WW_dom"/>
</dbReference>
<dbReference type="CDD" id="cd00180">
    <property type="entry name" value="PKc"/>
    <property type="match status" value="1"/>
</dbReference>
<gene>
    <name evidence="5" type="ORF">EJ04DRAFT_524553</name>
</gene>
<dbReference type="InterPro" id="IPR036020">
    <property type="entry name" value="WW_dom_sf"/>
</dbReference>
<name>A0A9P4QVB5_9PLEO</name>
<dbReference type="GO" id="GO:0005737">
    <property type="term" value="C:cytoplasm"/>
    <property type="evidence" value="ECO:0007669"/>
    <property type="project" value="TreeGrafter"/>
</dbReference>
<dbReference type="SMART" id="SM00456">
    <property type="entry name" value="WW"/>
    <property type="match status" value="1"/>
</dbReference>
<feature type="region of interest" description="Disordered" evidence="2">
    <location>
        <begin position="27"/>
        <end position="47"/>
    </location>
</feature>
<dbReference type="GO" id="GO:0005634">
    <property type="term" value="C:nucleus"/>
    <property type="evidence" value="ECO:0007669"/>
    <property type="project" value="TreeGrafter"/>
</dbReference>
<dbReference type="Gene3D" id="1.25.40.20">
    <property type="entry name" value="Ankyrin repeat-containing domain"/>
    <property type="match status" value="2"/>
</dbReference>
<dbReference type="EMBL" id="ML996162">
    <property type="protein sequence ID" value="KAF2733374.1"/>
    <property type="molecule type" value="Genomic_DNA"/>
</dbReference>
<evidence type="ECO:0000256" key="2">
    <source>
        <dbReference type="SAM" id="MobiDB-lite"/>
    </source>
</evidence>
<dbReference type="Pfam" id="PF13606">
    <property type="entry name" value="Ank_3"/>
    <property type="match status" value="1"/>
</dbReference>
<dbReference type="SUPFAM" id="SSF56112">
    <property type="entry name" value="Protein kinase-like (PK-like)"/>
    <property type="match status" value="1"/>
</dbReference>
<dbReference type="PROSITE" id="PS50011">
    <property type="entry name" value="PROTEIN_KINASE_DOM"/>
    <property type="match status" value="1"/>
</dbReference>
<sequence length="1345" mass="151112">MEFSSRSIFGTSNARPGDAVVREVAARMDDKTSPQAHRPNDLPYGWERRKNQDGRVYYEDHNTKTTSWTRPDTGLDVPHEATFLDILNIATQYHIPSMDFRYVGFRNLLHDSKRIYPETRFNYALGGGYSGNVTLHTVGEDVVYKEGEQERIVAQAGVAVALKRVLPRPVDQGHGREMVDSEAFRSTYQELQTCCHPMLKDHENIVKFLFIGWEEEFKFPWIAFELAAYGTLEDVLVSPGAGPSRKQKMNLTLDIALGISALHQVGIVHGDIKPANILVHRHSQRQIVGKITDFGGSLVLNSAQESPSIRTTLWCAPESIVDGSIVETDWKRADTWAFGLVIASIFCQSPSGERAASSCLLDKLVTGKLSSVARMARLQLLKLEPDESPESILSQSLVPYTLIKEILSSSLSMYPHKRMTLEALLHCFCSPIFQLLNRDQPLRLARLSTPKVCKFQVWKEEYQSRNPAYQRMVLTHLTDGAHGIEDYCSDSSENYHFLLHDLEAISLDGNDLISDPVAYIQRLTARVYLHRIHMRSDLLEQATVAFQVAMSHCFEVGTQLKEEELVKWIYIAATGGLPIALWTAPLLEASCKTKHFDDEQRKGCLVIGACIGSKLAMSILRSEYPKVHTALHTTLQKISLVQYRQPNLTDFMKNIWDAAPIEPSQSPLVDALKSHNIAQARLLLQDSGADASFLDERGMSVLHILSDVEDEELSGLAHLCYAQGASLTATASDLGSIPLNIDSITIEGPPITWAAARGMITLFEELVNLHIEHHVPIQNSVDMVIRAAAHHQYGILESLLDYRENAPDIFPPNVQDPQVPEEYFKQGLLAAALLGMGTLPLLRRLFHGSDMVHAQKRTIQLLLDGGADFMSLNIRKDILKYDNDTAMGMFIDTFRGSEREPEALLVLASSFRSCLYMDAYRCFDVILGKCPTLANPDPSTVWIDSFPTLTPLNAAARKSDPRFAQQLLNKGANPAIDYKMFSPLARAVTDGWLETAEVIYEHCSEEQRKATLGYDKVTGFSLMGRIMSAWRTRGRSEKLIQAMKWVASKGGSTFICSLGERAPIWEFPLQHQPSSLPREARLDRDMLEVLFDLFREQLNSPDAHGRCPIHLATLNGNRDAIDLLLERDVDVNVESAGPIIPKGTTAFSIAAGRLASNPPEDVAKGGRIEIRRWRERMNDIMKLLLSKGATYGSNPSRMQAMQHLQYTTPNVKVVTTNSRDEDDELDWDQDIWPEKLPMDETTTEHDRREGGELMNPRMKVAMRMLLGGFTPGNPSNIALTAEESEDMDDYSEWLREKVKLRKAQYQKALENAKLEGDSTVDLSDMKPSWAKWHELRDPRRLSMYD</sequence>
<protein>
    <recommendedName>
        <fullName evidence="7">Serine/threonine protein kinase</fullName>
    </recommendedName>
</protein>
<dbReference type="PANTHER" id="PTHR44167">
    <property type="entry name" value="OVARIAN-SPECIFIC SERINE/THREONINE-PROTEIN KINASE LOK-RELATED"/>
    <property type="match status" value="1"/>
</dbReference>
<organism evidence="5 6">
    <name type="scientific">Polyplosphaeria fusca</name>
    <dbReference type="NCBI Taxonomy" id="682080"/>
    <lineage>
        <taxon>Eukaryota</taxon>
        <taxon>Fungi</taxon>
        <taxon>Dikarya</taxon>
        <taxon>Ascomycota</taxon>
        <taxon>Pezizomycotina</taxon>
        <taxon>Dothideomycetes</taxon>
        <taxon>Pleosporomycetidae</taxon>
        <taxon>Pleosporales</taxon>
        <taxon>Tetraplosphaeriaceae</taxon>
        <taxon>Polyplosphaeria</taxon>
    </lineage>
</organism>
<dbReference type="CDD" id="cd00201">
    <property type="entry name" value="WW"/>
    <property type="match status" value="1"/>
</dbReference>
<dbReference type="SUPFAM" id="SSF51045">
    <property type="entry name" value="WW domain"/>
    <property type="match status" value="1"/>
</dbReference>
<dbReference type="SMART" id="SM00248">
    <property type="entry name" value="ANK"/>
    <property type="match status" value="2"/>
</dbReference>
<reference evidence="5" key="1">
    <citation type="journal article" date="2020" name="Stud. Mycol.">
        <title>101 Dothideomycetes genomes: a test case for predicting lifestyles and emergence of pathogens.</title>
        <authorList>
            <person name="Haridas S."/>
            <person name="Albert R."/>
            <person name="Binder M."/>
            <person name="Bloem J."/>
            <person name="Labutti K."/>
            <person name="Salamov A."/>
            <person name="Andreopoulos B."/>
            <person name="Baker S."/>
            <person name="Barry K."/>
            <person name="Bills G."/>
            <person name="Bluhm B."/>
            <person name="Cannon C."/>
            <person name="Castanera R."/>
            <person name="Culley D."/>
            <person name="Daum C."/>
            <person name="Ezra D."/>
            <person name="Gonzalez J."/>
            <person name="Henrissat B."/>
            <person name="Kuo A."/>
            <person name="Liang C."/>
            <person name="Lipzen A."/>
            <person name="Lutzoni F."/>
            <person name="Magnuson J."/>
            <person name="Mondo S."/>
            <person name="Nolan M."/>
            <person name="Ohm R."/>
            <person name="Pangilinan J."/>
            <person name="Park H.-J."/>
            <person name="Ramirez L."/>
            <person name="Alfaro M."/>
            <person name="Sun H."/>
            <person name="Tritt A."/>
            <person name="Yoshinaga Y."/>
            <person name="Zwiers L.-H."/>
            <person name="Turgeon B."/>
            <person name="Goodwin S."/>
            <person name="Spatafora J."/>
            <person name="Crous P."/>
            <person name="Grigoriev I."/>
        </authorList>
    </citation>
    <scope>NUCLEOTIDE SEQUENCE</scope>
    <source>
        <strain evidence="5">CBS 125425</strain>
    </source>
</reference>
<evidence type="ECO:0000259" key="4">
    <source>
        <dbReference type="PROSITE" id="PS50020"/>
    </source>
</evidence>
<dbReference type="PROSITE" id="PS01159">
    <property type="entry name" value="WW_DOMAIN_1"/>
    <property type="match status" value="1"/>
</dbReference>
<dbReference type="InterPro" id="IPR036770">
    <property type="entry name" value="Ankyrin_rpt-contain_sf"/>
</dbReference>
<dbReference type="Pfam" id="PF00397">
    <property type="entry name" value="WW"/>
    <property type="match status" value="1"/>
</dbReference>
<dbReference type="Gene3D" id="2.20.70.10">
    <property type="match status" value="1"/>
</dbReference>
<dbReference type="GO" id="GO:0005524">
    <property type="term" value="F:ATP binding"/>
    <property type="evidence" value="ECO:0007669"/>
    <property type="project" value="InterPro"/>
</dbReference>
<evidence type="ECO:0000313" key="6">
    <source>
        <dbReference type="Proteomes" id="UP000799444"/>
    </source>
</evidence>
<accession>A0A9P4QVB5</accession>
<evidence type="ECO:0008006" key="7">
    <source>
        <dbReference type="Google" id="ProtNLM"/>
    </source>
</evidence>